<evidence type="ECO:0000256" key="1">
    <source>
        <dbReference type="SAM" id="MobiDB-lite"/>
    </source>
</evidence>
<accession>A0A319A105</accession>
<dbReference type="GeneID" id="37074175"/>
<dbReference type="PANTHER" id="PTHR43736">
    <property type="entry name" value="ADP-RIBOSE PYROPHOSPHATASE"/>
    <property type="match status" value="1"/>
</dbReference>
<dbReference type="EMBL" id="KZ821229">
    <property type="protein sequence ID" value="PYH45978.1"/>
    <property type="molecule type" value="Genomic_DNA"/>
</dbReference>
<feature type="region of interest" description="Disordered" evidence="1">
    <location>
        <begin position="1"/>
        <end position="26"/>
    </location>
</feature>
<dbReference type="RefSeq" id="XP_025431960.1">
    <property type="nucleotide sequence ID" value="XM_025572947.1"/>
</dbReference>
<evidence type="ECO:0000313" key="3">
    <source>
        <dbReference type="EMBL" id="PYH45978.1"/>
    </source>
</evidence>
<feature type="domain" description="Nudix hydrolase" evidence="2">
    <location>
        <begin position="88"/>
        <end position="243"/>
    </location>
</feature>
<name>A0A319A105_9EURO</name>
<dbReference type="Pfam" id="PF00293">
    <property type="entry name" value="NUDIX"/>
    <property type="match status" value="1"/>
</dbReference>
<sequence length="261" mass="28826">MVHSTPYISDFRSAPPFQPKMPTPPPPPINHTYTYSYTPHLTPYTLPLLTFLTSTTHNPNQTTHIVTGALIFSTQQSHTPRSPELNEGTALGTGALIFHPQSQNKSQPGTETQPPKILLLRRAPTDSFPGHWEAPGGSCDETDASILSGAAREVFEETGLRVSRFVELVGVDEWTVVRGGGVKRVVKFSFLVEVEAEEGKGKLDGAIRLDPAEHDAFVWATEEEVRQGVVVVYGMKMGVRFVGRQRENYLRGFEVVRSLSN</sequence>
<dbReference type="InterPro" id="IPR015797">
    <property type="entry name" value="NUDIX_hydrolase-like_dom_sf"/>
</dbReference>
<dbReference type="AlphaFoldDB" id="A0A319A105"/>
<dbReference type="OrthoDB" id="276276at2759"/>
<gene>
    <name evidence="3" type="ORF">BP01DRAFT_32847</name>
</gene>
<evidence type="ECO:0000313" key="4">
    <source>
        <dbReference type="Proteomes" id="UP000248349"/>
    </source>
</evidence>
<dbReference type="Gene3D" id="3.90.79.10">
    <property type="entry name" value="Nucleoside Triphosphate Pyrophosphohydrolase"/>
    <property type="match status" value="1"/>
</dbReference>
<dbReference type="SUPFAM" id="SSF55811">
    <property type="entry name" value="Nudix"/>
    <property type="match status" value="1"/>
</dbReference>
<feature type="compositionally biased region" description="Pro residues" evidence="1">
    <location>
        <begin position="16"/>
        <end position="26"/>
    </location>
</feature>
<dbReference type="PANTHER" id="PTHR43736:SF1">
    <property type="entry name" value="DIHYDRONEOPTERIN TRIPHOSPHATE DIPHOSPHATASE"/>
    <property type="match status" value="1"/>
</dbReference>
<proteinExistence type="predicted"/>
<dbReference type="PROSITE" id="PS51462">
    <property type="entry name" value="NUDIX"/>
    <property type="match status" value="1"/>
</dbReference>
<evidence type="ECO:0000259" key="2">
    <source>
        <dbReference type="PROSITE" id="PS51462"/>
    </source>
</evidence>
<reference evidence="3 4" key="1">
    <citation type="submission" date="2016-12" db="EMBL/GenBank/DDBJ databases">
        <title>The genomes of Aspergillus section Nigri reveals drivers in fungal speciation.</title>
        <authorList>
            <consortium name="DOE Joint Genome Institute"/>
            <person name="Vesth T.C."/>
            <person name="Nybo J."/>
            <person name="Theobald S."/>
            <person name="Brandl J."/>
            <person name="Frisvad J.C."/>
            <person name="Nielsen K.F."/>
            <person name="Lyhne E.K."/>
            <person name="Kogle M.E."/>
            <person name="Kuo A."/>
            <person name="Riley R."/>
            <person name="Clum A."/>
            <person name="Nolan M."/>
            <person name="Lipzen A."/>
            <person name="Salamov A."/>
            <person name="Henrissat B."/>
            <person name="Wiebenga A."/>
            <person name="De Vries R.P."/>
            <person name="Grigoriev I.V."/>
            <person name="Mortensen U.H."/>
            <person name="Andersen M.R."/>
            <person name="Baker S.E."/>
        </authorList>
    </citation>
    <scope>NUCLEOTIDE SEQUENCE [LARGE SCALE GENOMIC DNA]</scope>
    <source>
        <strain evidence="3 4">JOP 1030-1</strain>
    </source>
</reference>
<dbReference type="CDD" id="cd02883">
    <property type="entry name" value="NUDIX_Hydrolase"/>
    <property type="match status" value="1"/>
</dbReference>
<organism evidence="3 4">
    <name type="scientific">Aspergillus saccharolyticus JOP 1030-1</name>
    <dbReference type="NCBI Taxonomy" id="1450539"/>
    <lineage>
        <taxon>Eukaryota</taxon>
        <taxon>Fungi</taxon>
        <taxon>Dikarya</taxon>
        <taxon>Ascomycota</taxon>
        <taxon>Pezizomycotina</taxon>
        <taxon>Eurotiomycetes</taxon>
        <taxon>Eurotiomycetidae</taxon>
        <taxon>Eurotiales</taxon>
        <taxon>Aspergillaceae</taxon>
        <taxon>Aspergillus</taxon>
        <taxon>Aspergillus subgen. Circumdati</taxon>
    </lineage>
</organism>
<dbReference type="Proteomes" id="UP000248349">
    <property type="component" value="Unassembled WGS sequence"/>
</dbReference>
<dbReference type="InterPro" id="IPR000086">
    <property type="entry name" value="NUDIX_hydrolase_dom"/>
</dbReference>
<protein>
    <submittedName>
        <fullName evidence="3">NUDIX-domain-containing protein</fullName>
    </submittedName>
</protein>
<keyword evidence="4" id="KW-1185">Reference proteome</keyword>